<keyword evidence="3 6" id="KW-0479">Metal-binding</keyword>
<keyword evidence="9" id="KW-1185">Reference proteome</keyword>
<dbReference type="InterPro" id="IPR009056">
    <property type="entry name" value="Cyt_c-like_dom"/>
</dbReference>
<evidence type="ECO:0000256" key="4">
    <source>
        <dbReference type="ARBA" id="ARBA00022982"/>
    </source>
</evidence>
<keyword evidence="2 6" id="KW-0349">Heme</keyword>
<evidence type="ECO:0000256" key="3">
    <source>
        <dbReference type="ARBA" id="ARBA00022723"/>
    </source>
</evidence>
<dbReference type="InterPro" id="IPR008168">
    <property type="entry name" value="Cyt_C_IC"/>
</dbReference>
<dbReference type="SUPFAM" id="SSF46626">
    <property type="entry name" value="Cytochrome c"/>
    <property type="match status" value="1"/>
</dbReference>
<dbReference type="Proteomes" id="UP000476411">
    <property type="component" value="Chromosome"/>
</dbReference>
<dbReference type="PRINTS" id="PR00605">
    <property type="entry name" value="CYTCHROMECIC"/>
</dbReference>
<feature type="domain" description="Cytochrome c" evidence="7">
    <location>
        <begin position="22"/>
        <end position="97"/>
    </location>
</feature>
<dbReference type="RefSeq" id="WP_162335507.1">
    <property type="nucleotide sequence ID" value="NZ_CP048113.1"/>
</dbReference>
<dbReference type="Pfam" id="PF13442">
    <property type="entry name" value="Cytochrome_CBB3"/>
    <property type="match status" value="1"/>
</dbReference>
<evidence type="ECO:0000256" key="5">
    <source>
        <dbReference type="ARBA" id="ARBA00023004"/>
    </source>
</evidence>
<proteinExistence type="predicted"/>
<evidence type="ECO:0000259" key="7">
    <source>
        <dbReference type="PROSITE" id="PS51007"/>
    </source>
</evidence>
<dbReference type="KEGG" id="chih:GWR21_30690"/>
<dbReference type="InterPro" id="IPR036909">
    <property type="entry name" value="Cyt_c-like_dom_sf"/>
</dbReference>
<evidence type="ECO:0000313" key="8">
    <source>
        <dbReference type="EMBL" id="QHS63791.1"/>
    </source>
</evidence>
<keyword evidence="1" id="KW-0813">Transport</keyword>
<protein>
    <submittedName>
        <fullName evidence="8">Cytochrome c</fullName>
    </submittedName>
</protein>
<accession>A0A6B9ZPZ9</accession>
<dbReference type="GO" id="GO:0020037">
    <property type="term" value="F:heme binding"/>
    <property type="evidence" value="ECO:0007669"/>
    <property type="project" value="InterPro"/>
</dbReference>
<evidence type="ECO:0000256" key="2">
    <source>
        <dbReference type="ARBA" id="ARBA00022617"/>
    </source>
</evidence>
<dbReference type="GO" id="GO:0009055">
    <property type="term" value="F:electron transfer activity"/>
    <property type="evidence" value="ECO:0007669"/>
    <property type="project" value="InterPro"/>
</dbReference>
<evidence type="ECO:0000256" key="1">
    <source>
        <dbReference type="ARBA" id="ARBA00022448"/>
    </source>
</evidence>
<keyword evidence="5 6" id="KW-0408">Iron</keyword>
<dbReference type="EMBL" id="CP048113">
    <property type="protein sequence ID" value="QHS63791.1"/>
    <property type="molecule type" value="Genomic_DNA"/>
</dbReference>
<name>A0A6B9ZPZ9_9BACT</name>
<reference evidence="8 9" key="1">
    <citation type="submission" date="2020-01" db="EMBL/GenBank/DDBJ databases">
        <title>Complete genome sequence of Chitinophaga sp. H33E-04 isolated from quinoa roots.</title>
        <authorList>
            <person name="Weon H.-Y."/>
            <person name="Lee S.A."/>
        </authorList>
    </citation>
    <scope>NUCLEOTIDE SEQUENCE [LARGE SCALE GENOMIC DNA]</scope>
    <source>
        <strain evidence="8 9">H33E-04</strain>
    </source>
</reference>
<dbReference type="AlphaFoldDB" id="A0A6B9ZPZ9"/>
<sequence length="100" mass="11354">MKTNIIFIAALLYVIITMAFSTRSDEGKQLYEHYCARCHGNDGTRGLFGAKNLRQSGLSDSAIIQQISNGKRIMPSFRKRISADQIYAISTYIKSLRKYK</sequence>
<evidence type="ECO:0000256" key="6">
    <source>
        <dbReference type="PROSITE-ProRule" id="PRU00433"/>
    </source>
</evidence>
<dbReference type="Gene3D" id="1.10.760.10">
    <property type="entry name" value="Cytochrome c-like domain"/>
    <property type="match status" value="1"/>
</dbReference>
<keyword evidence="4" id="KW-0249">Electron transport</keyword>
<evidence type="ECO:0000313" key="9">
    <source>
        <dbReference type="Proteomes" id="UP000476411"/>
    </source>
</evidence>
<organism evidence="8 9">
    <name type="scientific">Chitinophaga agri</name>
    <dbReference type="NCBI Taxonomy" id="2703787"/>
    <lineage>
        <taxon>Bacteria</taxon>
        <taxon>Pseudomonadati</taxon>
        <taxon>Bacteroidota</taxon>
        <taxon>Chitinophagia</taxon>
        <taxon>Chitinophagales</taxon>
        <taxon>Chitinophagaceae</taxon>
        <taxon>Chitinophaga</taxon>
    </lineage>
</organism>
<dbReference type="GO" id="GO:0005506">
    <property type="term" value="F:iron ion binding"/>
    <property type="evidence" value="ECO:0007669"/>
    <property type="project" value="InterPro"/>
</dbReference>
<gene>
    <name evidence="8" type="ORF">GWR21_30690</name>
</gene>
<dbReference type="PROSITE" id="PS51007">
    <property type="entry name" value="CYTC"/>
    <property type="match status" value="1"/>
</dbReference>